<name>A0AAD9REA1_9HYME</name>
<evidence type="ECO:0000256" key="7">
    <source>
        <dbReference type="ARBA" id="ARBA00022618"/>
    </source>
</evidence>
<keyword evidence="7" id="KW-0132">Cell division</keyword>
<evidence type="ECO:0000256" key="11">
    <source>
        <dbReference type="SAM" id="MobiDB-lite"/>
    </source>
</evidence>
<keyword evidence="6" id="KW-0963">Cytoplasm</keyword>
<evidence type="ECO:0000256" key="10">
    <source>
        <dbReference type="ARBA" id="ARBA00023306"/>
    </source>
</evidence>
<dbReference type="GO" id="GO:0000796">
    <property type="term" value="C:condensin complex"/>
    <property type="evidence" value="ECO:0007669"/>
    <property type="project" value="InterPro"/>
</dbReference>
<comment type="similarity">
    <text evidence="3">Belongs to the CND2 (condensin subunit 2) family.</text>
</comment>
<evidence type="ECO:0000313" key="13">
    <source>
        <dbReference type="Proteomes" id="UP001258017"/>
    </source>
</evidence>
<dbReference type="PANTHER" id="PTHR13108:SF9">
    <property type="entry name" value="CONDENSIN COMPLEX SUBUNIT 2"/>
    <property type="match status" value="1"/>
</dbReference>
<dbReference type="GO" id="GO:0007076">
    <property type="term" value="P:mitotic chromosome condensation"/>
    <property type="evidence" value="ECO:0007669"/>
    <property type="project" value="InterPro"/>
</dbReference>
<dbReference type="EMBL" id="JAIFRP010000539">
    <property type="protein sequence ID" value="KAK2578145.1"/>
    <property type="molecule type" value="Genomic_DNA"/>
</dbReference>
<dbReference type="GO" id="GO:0005737">
    <property type="term" value="C:cytoplasm"/>
    <property type="evidence" value="ECO:0007669"/>
    <property type="project" value="UniProtKB-SubCell"/>
</dbReference>
<evidence type="ECO:0000256" key="6">
    <source>
        <dbReference type="ARBA" id="ARBA00022490"/>
    </source>
</evidence>
<evidence type="ECO:0000256" key="9">
    <source>
        <dbReference type="ARBA" id="ARBA00023067"/>
    </source>
</evidence>
<comment type="subcellular location">
    <subcellularLocation>
        <location evidence="1">Chromosome</location>
    </subcellularLocation>
    <subcellularLocation>
        <location evidence="2">Cytoplasm</location>
    </subcellularLocation>
</comment>
<dbReference type="Pfam" id="PF05786">
    <property type="entry name" value="Cnd2"/>
    <property type="match status" value="2"/>
</dbReference>
<dbReference type="GO" id="GO:0003682">
    <property type="term" value="F:chromatin binding"/>
    <property type="evidence" value="ECO:0007669"/>
    <property type="project" value="TreeGrafter"/>
</dbReference>
<evidence type="ECO:0000256" key="2">
    <source>
        <dbReference type="ARBA" id="ARBA00004496"/>
    </source>
</evidence>
<dbReference type="Proteomes" id="UP001258017">
    <property type="component" value="Unassembled WGS sequence"/>
</dbReference>
<dbReference type="PANTHER" id="PTHR13108">
    <property type="entry name" value="CONDENSIN COMPLEX SUBUNIT 2"/>
    <property type="match status" value="1"/>
</dbReference>
<feature type="region of interest" description="Disordered" evidence="11">
    <location>
        <begin position="157"/>
        <end position="193"/>
    </location>
</feature>
<feature type="compositionally biased region" description="Acidic residues" evidence="11">
    <location>
        <begin position="167"/>
        <end position="180"/>
    </location>
</feature>
<sequence length="668" mass="76351">MSRKSLAANLIFESSPATSSPLRRSINVQEITPQVLVENDDEAERLALRCDNVTNNTSSNNTSRRFSLGLSNIRQIPEPKMKEHISLCIKLNNENKINVKNAFGLEMINFMTFMFTKRKSEVTDLQGASVTLDVSSRIYSYRIDNLHTDVLVLSGGSNKQQTNVESTTDEPEAYENEGENEEQKLKNQMKKKKKKAKKNIFSTEAALKGHIETSYPMPSVLGSGDLCTSDMLYQVALPNHANSGFYLHPYNDIILDVLDETRARDKNSLEYTISAIKGCSNLDICTSFSDFQFLNWSQADKAEDLQTSLENNASRYRFDLDASIPSDEGPQPVNYFDIQDDNDENINQCMRNREQVENIVDLRDIVTAQIPLHDKPSEYSFIETNFIHWAGPSYWKIKSFGKVLSNSKVVETCHQMPVKKKTNTILQYNNDLNSFKKNFSPVQALKIQYKNVPKTWNFEKTTLPEDVHYDILQLNKLYRYPLIINKDKNQLNATQLPDNENYDYANEHDTSNYCPNISTHELEFQDGNDFEELQNEDMGVVGTQMPFTGDNLVAIPKLTQKNFLQYSQRSKKIDMRQLKKTIWRSLTLRTNVEKDEAEKEIPDKIIEKMEESKPFSTVYKSLPNALSKTNAEALSFPIAFVSLLHLANEKSLKLSSPSDLSDIIVEKD</sequence>
<comment type="caution">
    <text evidence="12">The sequence shown here is derived from an EMBL/GenBank/DDBJ whole genome shotgun (WGS) entry which is preliminary data.</text>
</comment>
<proteinExistence type="inferred from homology"/>
<keyword evidence="13" id="KW-1185">Reference proteome</keyword>
<evidence type="ECO:0000256" key="3">
    <source>
        <dbReference type="ARBA" id="ARBA00009471"/>
    </source>
</evidence>
<dbReference type="AlphaFoldDB" id="A0AAD9REA1"/>
<keyword evidence="5" id="KW-0158">Chromosome</keyword>
<reference evidence="12" key="1">
    <citation type="submission" date="2021-08" db="EMBL/GenBank/DDBJ databases">
        <authorList>
            <person name="Misof B."/>
            <person name="Oliver O."/>
            <person name="Podsiadlowski L."/>
            <person name="Donath A."/>
            <person name="Peters R."/>
            <person name="Mayer C."/>
            <person name="Rust J."/>
            <person name="Gunkel S."/>
            <person name="Lesny P."/>
            <person name="Martin S."/>
            <person name="Oeyen J.P."/>
            <person name="Petersen M."/>
            <person name="Panagiotis P."/>
            <person name="Wilbrandt J."/>
            <person name="Tanja T."/>
        </authorList>
    </citation>
    <scope>NUCLEOTIDE SEQUENCE</scope>
    <source>
        <strain evidence="12">GBR_01_08_01A</strain>
        <tissue evidence="12">Thorax + abdomen</tissue>
    </source>
</reference>
<gene>
    <name evidence="12" type="ORF">KPH14_001344</name>
</gene>
<dbReference type="InterPro" id="IPR022816">
    <property type="entry name" value="Condensin_barren_su2"/>
</dbReference>
<evidence type="ECO:0000256" key="1">
    <source>
        <dbReference type="ARBA" id="ARBA00004286"/>
    </source>
</evidence>
<accession>A0AAD9REA1</accession>
<organism evidence="12 13">
    <name type="scientific">Odynerus spinipes</name>
    <dbReference type="NCBI Taxonomy" id="1348599"/>
    <lineage>
        <taxon>Eukaryota</taxon>
        <taxon>Metazoa</taxon>
        <taxon>Ecdysozoa</taxon>
        <taxon>Arthropoda</taxon>
        <taxon>Hexapoda</taxon>
        <taxon>Insecta</taxon>
        <taxon>Pterygota</taxon>
        <taxon>Neoptera</taxon>
        <taxon>Endopterygota</taxon>
        <taxon>Hymenoptera</taxon>
        <taxon>Apocrita</taxon>
        <taxon>Aculeata</taxon>
        <taxon>Vespoidea</taxon>
        <taxon>Vespidae</taxon>
        <taxon>Eumeninae</taxon>
        <taxon>Odynerus</taxon>
    </lineage>
</organism>
<keyword evidence="9" id="KW-0226">DNA condensation</keyword>
<reference evidence="12" key="2">
    <citation type="journal article" date="2023" name="Commun. Biol.">
        <title>Intrasexual cuticular hydrocarbon dimorphism in a wasp sheds light on hydrocarbon biosynthesis genes in Hymenoptera.</title>
        <authorList>
            <person name="Moris V.C."/>
            <person name="Podsiadlowski L."/>
            <person name="Martin S."/>
            <person name="Oeyen J.P."/>
            <person name="Donath A."/>
            <person name="Petersen M."/>
            <person name="Wilbrandt J."/>
            <person name="Misof B."/>
            <person name="Liedtke D."/>
            <person name="Thamm M."/>
            <person name="Scheiner R."/>
            <person name="Schmitt T."/>
            <person name="Niehuis O."/>
        </authorList>
    </citation>
    <scope>NUCLEOTIDE SEQUENCE</scope>
    <source>
        <strain evidence="12">GBR_01_08_01A</strain>
    </source>
</reference>
<keyword evidence="10" id="KW-0131">Cell cycle</keyword>
<keyword evidence="8" id="KW-0498">Mitosis</keyword>
<evidence type="ECO:0000313" key="12">
    <source>
        <dbReference type="EMBL" id="KAK2578145.1"/>
    </source>
</evidence>
<evidence type="ECO:0000256" key="5">
    <source>
        <dbReference type="ARBA" id="ARBA00022454"/>
    </source>
</evidence>
<feature type="compositionally biased region" description="Polar residues" evidence="11">
    <location>
        <begin position="157"/>
        <end position="166"/>
    </location>
</feature>
<evidence type="ECO:0000256" key="8">
    <source>
        <dbReference type="ARBA" id="ARBA00022776"/>
    </source>
</evidence>
<protein>
    <recommendedName>
        <fullName evidence="4">Condensin complex subunit 2</fullName>
    </recommendedName>
</protein>
<evidence type="ECO:0000256" key="4">
    <source>
        <dbReference type="ARBA" id="ARBA00016065"/>
    </source>
</evidence>
<dbReference type="GO" id="GO:0051301">
    <property type="term" value="P:cell division"/>
    <property type="evidence" value="ECO:0007669"/>
    <property type="project" value="UniProtKB-KW"/>
</dbReference>